<dbReference type="PANTHER" id="PTHR43065">
    <property type="entry name" value="SENSOR HISTIDINE KINASE"/>
    <property type="match status" value="1"/>
</dbReference>
<comment type="catalytic activity">
    <reaction evidence="1">
        <text>ATP + protein L-histidine = ADP + protein N-phospho-L-histidine.</text>
        <dbReference type="EC" id="2.7.13.3"/>
    </reaction>
</comment>
<keyword evidence="8" id="KW-0902">Two-component regulatory system</keyword>
<dbReference type="CDD" id="cd00156">
    <property type="entry name" value="REC"/>
    <property type="match status" value="2"/>
</dbReference>
<protein>
    <recommendedName>
        <fullName evidence="2">histidine kinase</fullName>
        <ecNumber evidence="2">2.7.13.3</ecNumber>
    </recommendedName>
</protein>
<organism evidence="13 14">
    <name type="scientific">Desulfomonile tiedjei</name>
    <dbReference type="NCBI Taxonomy" id="2358"/>
    <lineage>
        <taxon>Bacteria</taxon>
        <taxon>Pseudomonadati</taxon>
        <taxon>Thermodesulfobacteriota</taxon>
        <taxon>Desulfomonilia</taxon>
        <taxon>Desulfomonilales</taxon>
        <taxon>Desulfomonilaceae</taxon>
        <taxon>Desulfomonile</taxon>
    </lineage>
</organism>
<evidence type="ECO:0000256" key="7">
    <source>
        <dbReference type="ARBA" id="ARBA00022840"/>
    </source>
</evidence>
<dbReference type="Proteomes" id="UP000807825">
    <property type="component" value="Unassembled WGS sequence"/>
</dbReference>
<dbReference type="InterPro" id="IPR005467">
    <property type="entry name" value="His_kinase_dom"/>
</dbReference>
<evidence type="ECO:0000256" key="10">
    <source>
        <dbReference type="SAM" id="Coils"/>
    </source>
</evidence>
<dbReference type="SUPFAM" id="SSF52172">
    <property type="entry name" value="CheY-like"/>
    <property type="match status" value="2"/>
</dbReference>
<dbReference type="Gene3D" id="3.30.565.10">
    <property type="entry name" value="Histidine kinase-like ATPase, C-terminal domain"/>
    <property type="match status" value="1"/>
</dbReference>
<dbReference type="InterPro" id="IPR029016">
    <property type="entry name" value="GAF-like_dom_sf"/>
</dbReference>
<feature type="domain" description="Histidine kinase" evidence="11">
    <location>
        <begin position="357"/>
        <end position="580"/>
    </location>
</feature>
<dbReference type="AlphaFoldDB" id="A0A9D6Z150"/>
<dbReference type="InterPro" id="IPR003661">
    <property type="entry name" value="HisK_dim/P_dom"/>
</dbReference>
<evidence type="ECO:0000256" key="6">
    <source>
        <dbReference type="ARBA" id="ARBA00022777"/>
    </source>
</evidence>
<feature type="coiled-coil region" evidence="10">
    <location>
        <begin position="311"/>
        <end position="348"/>
    </location>
</feature>
<keyword evidence="3 9" id="KW-0597">Phosphoprotein</keyword>
<evidence type="ECO:0000256" key="4">
    <source>
        <dbReference type="ARBA" id="ARBA00022679"/>
    </source>
</evidence>
<evidence type="ECO:0000256" key="1">
    <source>
        <dbReference type="ARBA" id="ARBA00000085"/>
    </source>
</evidence>
<evidence type="ECO:0000313" key="14">
    <source>
        <dbReference type="Proteomes" id="UP000807825"/>
    </source>
</evidence>
<evidence type="ECO:0000259" key="11">
    <source>
        <dbReference type="PROSITE" id="PS50109"/>
    </source>
</evidence>
<keyword evidence="10" id="KW-0175">Coiled coil</keyword>
<dbReference type="Gene3D" id="1.10.287.130">
    <property type="match status" value="1"/>
</dbReference>
<dbReference type="Gene3D" id="3.30.450.40">
    <property type="match status" value="1"/>
</dbReference>
<dbReference type="GO" id="GO:0005524">
    <property type="term" value="F:ATP binding"/>
    <property type="evidence" value="ECO:0007669"/>
    <property type="project" value="UniProtKB-KW"/>
</dbReference>
<keyword evidence="7" id="KW-0067">ATP-binding</keyword>
<dbReference type="SUPFAM" id="SSF47384">
    <property type="entry name" value="Homodimeric domain of signal transducing histidine kinase"/>
    <property type="match status" value="1"/>
</dbReference>
<gene>
    <name evidence="13" type="ORF">HY912_14480</name>
</gene>
<evidence type="ECO:0000313" key="13">
    <source>
        <dbReference type="EMBL" id="MBI5250693.1"/>
    </source>
</evidence>
<dbReference type="InterPro" id="IPR036890">
    <property type="entry name" value="HATPase_C_sf"/>
</dbReference>
<dbReference type="SUPFAM" id="SSF55874">
    <property type="entry name" value="ATPase domain of HSP90 chaperone/DNA topoisomerase II/histidine kinase"/>
    <property type="match status" value="1"/>
</dbReference>
<dbReference type="InterPro" id="IPR003018">
    <property type="entry name" value="GAF"/>
</dbReference>
<dbReference type="GO" id="GO:0000155">
    <property type="term" value="F:phosphorelay sensor kinase activity"/>
    <property type="evidence" value="ECO:0007669"/>
    <property type="project" value="InterPro"/>
</dbReference>
<evidence type="ECO:0000256" key="3">
    <source>
        <dbReference type="ARBA" id="ARBA00022553"/>
    </source>
</evidence>
<keyword evidence="6" id="KW-0418">Kinase</keyword>
<reference evidence="13" key="1">
    <citation type="submission" date="2020-07" db="EMBL/GenBank/DDBJ databases">
        <title>Huge and variable diversity of episymbiotic CPR bacteria and DPANN archaea in groundwater ecosystems.</title>
        <authorList>
            <person name="He C.Y."/>
            <person name="Keren R."/>
            <person name="Whittaker M."/>
            <person name="Farag I.F."/>
            <person name="Doudna J."/>
            <person name="Cate J.H.D."/>
            <person name="Banfield J.F."/>
        </authorList>
    </citation>
    <scope>NUCLEOTIDE SEQUENCE</scope>
    <source>
        <strain evidence="13">NC_groundwater_1664_Pr3_B-0.1um_52_9</strain>
    </source>
</reference>
<dbReference type="Gene3D" id="3.40.50.2300">
    <property type="match status" value="2"/>
</dbReference>
<proteinExistence type="predicted"/>
<evidence type="ECO:0000256" key="2">
    <source>
        <dbReference type="ARBA" id="ARBA00012438"/>
    </source>
</evidence>
<feature type="domain" description="Response regulatory" evidence="12">
    <location>
        <begin position="17"/>
        <end position="133"/>
    </location>
</feature>
<dbReference type="PROSITE" id="PS50109">
    <property type="entry name" value="HIS_KIN"/>
    <property type="match status" value="1"/>
</dbReference>
<dbReference type="EMBL" id="JACRDE010000377">
    <property type="protein sequence ID" value="MBI5250693.1"/>
    <property type="molecule type" value="Genomic_DNA"/>
</dbReference>
<feature type="modified residue" description="4-aspartylphosphate" evidence="9">
    <location>
        <position position="652"/>
    </location>
</feature>
<feature type="modified residue" description="4-aspartylphosphate" evidence="9">
    <location>
        <position position="68"/>
    </location>
</feature>
<evidence type="ECO:0000256" key="5">
    <source>
        <dbReference type="ARBA" id="ARBA00022741"/>
    </source>
</evidence>
<keyword evidence="4" id="KW-0808">Transferase</keyword>
<dbReference type="InterPro" id="IPR001789">
    <property type="entry name" value="Sig_transdc_resp-reg_receiver"/>
</dbReference>
<comment type="caution">
    <text evidence="13">The sequence shown here is derived from an EMBL/GenBank/DDBJ whole genome shotgun (WGS) entry which is preliminary data.</text>
</comment>
<dbReference type="PANTHER" id="PTHR43065:SF46">
    <property type="entry name" value="C4-DICARBOXYLATE TRANSPORT SENSOR PROTEIN DCTB"/>
    <property type="match status" value="1"/>
</dbReference>
<dbReference type="InterPro" id="IPR004358">
    <property type="entry name" value="Sig_transdc_His_kin-like_C"/>
</dbReference>
<evidence type="ECO:0000256" key="8">
    <source>
        <dbReference type="ARBA" id="ARBA00023012"/>
    </source>
</evidence>
<dbReference type="InterPro" id="IPR011006">
    <property type="entry name" value="CheY-like_superfamily"/>
</dbReference>
<dbReference type="SMART" id="SM00448">
    <property type="entry name" value="REC"/>
    <property type="match status" value="2"/>
</dbReference>
<dbReference type="CDD" id="cd00082">
    <property type="entry name" value="HisKA"/>
    <property type="match status" value="1"/>
</dbReference>
<dbReference type="EC" id="2.7.13.3" evidence="2"/>
<name>A0A9D6Z150_9BACT</name>
<dbReference type="SMART" id="SM00388">
    <property type="entry name" value="HisKA"/>
    <property type="match status" value="1"/>
</dbReference>
<feature type="domain" description="Response regulatory" evidence="12">
    <location>
        <begin position="601"/>
        <end position="717"/>
    </location>
</feature>
<dbReference type="SMART" id="SM00065">
    <property type="entry name" value="GAF"/>
    <property type="match status" value="1"/>
</dbReference>
<evidence type="ECO:0000259" key="12">
    <source>
        <dbReference type="PROSITE" id="PS50110"/>
    </source>
</evidence>
<keyword evidence="5" id="KW-0547">Nucleotide-binding</keyword>
<dbReference type="SMART" id="SM00387">
    <property type="entry name" value="HATPase_c"/>
    <property type="match status" value="1"/>
</dbReference>
<dbReference type="Pfam" id="PF02518">
    <property type="entry name" value="HATPase_c"/>
    <property type="match status" value="1"/>
</dbReference>
<dbReference type="PROSITE" id="PS50110">
    <property type="entry name" value="RESPONSE_REGULATORY"/>
    <property type="match status" value="2"/>
</dbReference>
<dbReference type="PRINTS" id="PR00344">
    <property type="entry name" value="BCTRLSENSOR"/>
</dbReference>
<evidence type="ECO:0000256" key="9">
    <source>
        <dbReference type="PROSITE-ProRule" id="PRU00169"/>
    </source>
</evidence>
<sequence>MNPATPSLSQPCRDELRVLIVEDSEIDAGLVVRELQHYGYTVLSRRVDTGPALEEALEIQPWDVVLSDFAMPRFTGLEALEVVKASGLDLPFILISGTIGEEVAVEAMRAGAHDYLLKDRLARLGPAIQRELREAEGRRARKRAEQLSRRHTQELEAITRLGREISSKLSSEDIVSSVLQELVSVVKSDCAMLFLYKNNHLVLHGLESSSDEGPDREFPGHRIGECLCGISVEERRPAFSLNIHEDPRCTLEECKIAGLKSVASIPLVAGDEIMGVLALGSFREKDFSVEENFIQSLAHEITMGLRNSLLFEEVQKHAQLLEERLAELKRSNEERDSLQSQLLQAQKMEAVGILSGGIAHDFNNLLQVIQGYSDLALFHVAEGNKGHSHLREIKKAARRAAELTQALLTFSRRIESKLRPVDVNQEIRHVSAMLSRTMPKVIDIRIDLEEGIHTVNADPSQLQQVLMNLVLNARDAMPSGGTLSIQTRNLRLDEEYCRTHLGTKPGNYALVSVSDNGSGMDSKTQESIFDPFFTTKEMGKGTGLGLSIAYGIIKSHGGHIRCYSELGEGTTFRIYLPAAVEVDVKPSRTMEVEIPAGGTETVLIIDDEETLRDLASELLTKFGYRVLVAPNGKEGIKLYRERGHEIDLVILDLIMPEMGGRQCFETIFQINGSAKIVMASGYAGDGQLEDIQNLGAEAIISKPYDATELLTLVRKVLDTR</sequence>
<accession>A0A9D6Z150</accession>
<dbReference type="Pfam" id="PF13185">
    <property type="entry name" value="GAF_2"/>
    <property type="match status" value="1"/>
</dbReference>
<dbReference type="SUPFAM" id="SSF55781">
    <property type="entry name" value="GAF domain-like"/>
    <property type="match status" value="1"/>
</dbReference>
<dbReference type="Pfam" id="PF00072">
    <property type="entry name" value="Response_reg"/>
    <property type="match status" value="2"/>
</dbReference>
<dbReference type="InterPro" id="IPR003594">
    <property type="entry name" value="HATPase_dom"/>
</dbReference>
<dbReference type="InterPro" id="IPR036097">
    <property type="entry name" value="HisK_dim/P_sf"/>
</dbReference>